<comment type="catalytic activity">
    <reaction evidence="2">
        <text>Hydrolysis of terminal, non-reducing branched (1-&gt;3)-alpha-D-galactosidic residues, producing free D-galactose.</text>
        <dbReference type="EC" id="3.2.1.n1"/>
    </reaction>
</comment>
<dbReference type="InterPro" id="IPR012334">
    <property type="entry name" value="Pectin_lyas_fold"/>
</dbReference>
<dbReference type="InterPro" id="IPR039448">
    <property type="entry name" value="Beta_helix"/>
</dbReference>
<dbReference type="InterPro" id="IPR011050">
    <property type="entry name" value="Pectin_lyase_fold/virulence"/>
</dbReference>
<dbReference type="Pfam" id="PF23763">
    <property type="entry name" value="Beta-barrel_GLAA-B_I"/>
    <property type="match status" value="1"/>
</dbReference>
<dbReference type="Proteomes" id="UP001158067">
    <property type="component" value="Unassembled WGS sequence"/>
</dbReference>
<dbReference type="InterPro" id="IPR056441">
    <property type="entry name" value="Beta-barrel_GLAA-B_II"/>
</dbReference>
<evidence type="ECO:0000256" key="6">
    <source>
        <dbReference type="ARBA" id="ARBA00023295"/>
    </source>
</evidence>
<sequence length="601" mass="67020">MKTFLLVASLLFASPLAAETINVADHGIVPGKDVTYEVNRLVESVRGRDEITLVFPKGQYDFHPENAIEAYRAVANHDNGLKRMAFPLFDCQNLTIDGSGSTFMFHGRLIPFTIERCQNTKIMNLTIDWVRSFHAELTVVESDPSGKTFVVETDIEKYPYTIKGGEVLFQRYGQDDPIGSNMVFDPETRSPIYDTKRYSINGAQARVTALGEKRFRFDKGVKNSPPVGSVLVVYGVHPTSRLCHAIQITNSKDLSIENVTIHDAGGMGLIVERTENITLDQLVVTSNDERIVATRADATHFIGCKGKIQIENCLFEHMLDDGVNVHGAYVKVERYLGDREFLCEISHFQQWGLTFAEPGDRVALLSRETILPFVEATVQSVKVLNSHRFVMKLDAVPEELPEGPLSVENLTWYPDLVMRNNIIRENRARGVLVTTKGKVLIEDNYFSSQMHGILIEGDNNKWYESGAVGDVTIRHNVFHNVGFEGGAKYPLLAAPLLTSGQRMGEGQYHRNIRFVDNTIESFNGLIVQAKSVSGLVIENNEVKFSPDYPAGDSFPAIDLNYCDDVSIRGNQVDGFGRKLDVKVSADTTNVIMEANPGFQTE</sequence>
<dbReference type="InterPro" id="IPR057275">
    <property type="entry name" value="Beta-barrel_GLAA-B_I"/>
</dbReference>
<keyword evidence="4" id="KW-0677">Repeat</keyword>
<keyword evidence="5" id="KW-0378">Hydrolase</keyword>
<proteinExistence type="predicted"/>
<evidence type="ECO:0000259" key="9">
    <source>
        <dbReference type="Pfam" id="PF23763"/>
    </source>
</evidence>
<gene>
    <name evidence="11" type="ORF">SAMN06265222_10455</name>
</gene>
<dbReference type="SUPFAM" id="SSF51126">
    <property type="entry name" value="Pectin lyase-like"/>
    <property type="match status" value="1"/>
</dbReference>
<dbReference type="SMART" id="SM00710">
    <property type="entry name" value="PbH1"/>
    <property type="match status" value="8"/>
</dbReference>
<keyword evidence="3 7" id="KW-0732">Signal</keyword>
<dbReference type="Pfam" id="PF23764">
    <property type="entry name" value="Beta-barrel_GLAA-B_II"/>
    <property type="match status" value="1"/>
</dbReference>
<evidence type="ECO:0000256" key="4">
    <source>
        <dbReference type="ARBA" id="ARBA00022737"/>
    </source>
</evidence>
<feature type="domain" description="GLAA-B beta-barrel" evidence="10">
    <location>
        <begin position="342"/>
        <end position="402"/>
    </location>
</feature>
<feature type="signal peptide" evidence="7">
    <location>
        <begin position="1"/>
        <end position="18"/>
    </location>
</feature>
<dbReference type="InterPro" id="IPR006626">
    <property type="entry name" value="PbH1"/>
</dbReference>
<evidence type="ECO:0000313" key="11">
    <source>
        <dbReference type="EMBL" id="SMP53105.1"/>
    </source>
</evidence>
<feature type="domain" description="GLAA-B beta-barrel" evidence="9">
    <location>
        <begin position="135"/>
        <end position="231"/>
    </location>
</feature>
<keyword evidence="12" id="KW-1185">Reference proteome</keyword>
<dbReference type="EMBL" id="FXUG01000004">
    <property type="protein sequence ID" value="SMP53105.1"/>
    <property type="molecule type" value="Genomic_DNA"/>
</dbReference>
<protein>
    <submittedName>
        <fullName evidence="11">Right handed beta helix region</fullName>
    </submittedName>
</protein>
<evidence type="ECO:0000256" key="2">
    <source>
        <dbReference type="ARBA" id="ARBA00001271"/>
    </source>
</evidence>
<dbReference type="RefSeq" id="WP_283432248.1">
    <property type="nucleotide sequence ID" value="NZ_FXUG01000004.1"/>
</dbReference>
<evidence type="ECO:0000256" key="3">
    <source>
        <dbReference type="ARBA" id="ARBA00022729"/>
    </source>
</evidence>
<dbReference type="Gene3D" id="2.160.20.10">
    <property type="entry name" value="Single-stranded right-handed beta-helix, Pectin lyase-like"/>
    <property type="match status" value="2"/>
</dbReference>
<feature type="domain" description="Right handed beta helix" evidence="8">
    <location>
        <begin position="417"/>
        <end position="482"/>
    </location>
</feature>
<keyword evidence="6" id="KW-0326">Glycosidase</keyword>
<evidence type="ECO:0000259" key="10">
    <source>
        <dbReference type="Pfam" id="PF23764"/>
    </source>
</evidence>
<evidence type="ECO:0000256" key="1">
    <source>
        <dbReference type="ARBA" id="ARBA00001255"/>
    </source>
</evidence>
<evidence type="ECO:0000256" key="5">
    <source>
        <dbReference type="ARBA" id="ARBA00022801"/>
    </source>
</evidence>
<reference evidence="11 12" key="1">
    <citation type="submission" date="2017-05" db="EMBL/GenBank/DDBJ databases">
        <authorList>
            <person name="Varghese N."/>
            <person name="Submissions S."/>
        </authorList>
    </citation>
    <scope>NUCLEOTIDE SEQUENCE [LARGE SCALE GENOMIC DNA]</scope>
    <source>
        <strain evidence="11 12">DSM 25457</strain>
    </source>
</reference>
<accession>A0ABY1Q2C0</accession>
<evidence type="ECO:0000259" key="8">
    <source>
        <dbReference type="Pfam" id="PF13229"/>
    </source>
</evidence>
<organism evidence="11 12">
    <name type="scientific">Neorhodopirellula lusitana</name>
    <dbReference type="NCBI Taxonomy" id="445327"/>
    <lineage>
        <taxon>Bacteria</taxon>
        <taxon>Pseudomonadati</taxon>
        <taxon>Planctomycetota</taxon>
        <taxon>Planctomycetia</taxon>
        <taxon>Pirellulales</taxon>
        <taxon>Pirellulaceae</taxon>
        <taxon>Neorhodopirellula</taxon>
    </lineage>
</organism>
<feature type="chain" id="PRO_5046563978" evidence="7">
    <location>
        <begin position="19"/>
        <end position="601"/>
    </location>
</feature>
<name>A0ABY1Q2C0_9BACT</name>
<comment type="caution">
    <text evidence="11">The sequence shown here is derived from an EMBL/GenBank/DDBJ whole genome shotgun (WGS) entry which is preliminary data.</text>
</comment>
<comment type="catalytic activity">
    <reaction evidence="1">
        <text>Hydrolysis of terminal, non-reducing alpha-D-galactose residues in alpha-D-galactosides, including galactose oligosaccharides, galactomannans and galactolipids.</text>
        <dbReference type="EC" id="3.2.1.22"/>
    </reaction>
</comment>
<dbReference type="Pfam" id="PF13229">
    <property type="entry name" value="Beta_helix"/>
    <property type="match status" value="2"/>
</dbReference>
<evidence type="ECO:0000256" key="7">
    <source>
        <dbReference type="SAM" id="SignalP"/>
    </source>
</evidence>
<feature type="domain" description="Right handed beta helix" evidence="8">
    <location>
        <begin position="245"/>
        <end position="327"/>
    </location>
</feature>
<evidence type="ECO:0000313" key="12">
    <source>
        <dbReference type="Proteomes" id="UP001158067"/>
    </source>
</evidence>